<feature type="region of interest" description="Disordered" evidence="1">
    <location>
        <begin position="169"/>
        <end position="194"/>
    </location>
</feature>
<dbReference type="Proteomes" id="UP000824120">
    <property type="component" value="Chromosome 11"/>
</dbReference>
<proteinExistence type="predicted"/>
<reference evidence="2 3" key="1">
    <citation type="submission" date="2020-09" db="EMBL/GenBank/DDBJ databases">
        <title>De no assembly of potato wild relative species, Solanum commersonii.</title>
        <authorList>
            <person name="Cho K."/>
        </authorList>
    </citation>
    <scope>NUCLEOTIDE SEQUENCE [LARGE SCALE GENOMIC DNA]</scope>
    <source>
        <strain evidence="2">LZ3.2</strain>
        <tissue evidence="2">Leaf</tissue>
    </source>
</reference>
<dbReference type="EMBL" id="JACXVP010000011">
    <property type="protein sequence ID" value="KAG5577286.1"/>
    <property type="molecule type" value="Genomic_DNA"/>
</dbReference>
<organism evidence="2 3">
    <name type="scientific">Solanum commersonii</name>
    <name type="common">Commerson's wild potato</name>
    <name type="synonym">Commerson's nightshade</name>
    <dbReference type="NCBI Taxonomy" id="4109"/>
    <lineage>
        <taxon>Eukaryota</taxon>
        <taxon>Viridiplantae</taxon>
        <taxon>Streptophyta</taxon>
        <taxon>Embryophyta</taxon>
        <taxon>Tracheophyta</taxon>
        <taxon>Spermatophyta</taxon>
        <taxon>Magnoliopsida</taxon>
        <taxon>eudicotyledons</taxon>
        <taxon>Gunneridae</taxon>
        <taxon>Pentapetalae</taxon>
        <taxon>asterids</taxon>
        <taxon>lamiids</taxon>
        <taxon>Solanales</taxon>
        <taxon>Solanaceae</taxon>
        <taxon>Solanoideae</taxon>
        <taxon>Solaneae</taxon>
        <taxon>Solanum</taxon>
    </lineage>
</organism>
<name>A0A9J5WQT0_SOLCO</name>
<accession>A0A9J5WQT0</accession>
<dbReference type="AlphaFoldDB" id="A0A9J5WQT0"/>
<feature type="compositionally biased region" description="Polar residues" evidence="1">
    <location>
        <begin position="54"/>
        <end position="71"/>
    </location>
</feature>
<evidence type="ECO:0000256" key="1">
    <source>
        <dbReference type="SAM" id="MobiDB-lite"/>
    </source>
</evidence>
<dbReference type="OrthoDB" id="1306124at2759"/>
<comment type="caution">
    <text evidence="2">The sequence shown here is derived from an EMBL/GenBank/DDBJ whole genome shotgun (WGS) entry which is preliminary data.</text>
</comment>
<sequence length="319" mass="35367">MFNQIKVEETTHTNGGYEINAIAVAASSSSDCSLDPPVSTSLPTHFPVPIADPASTSSSQPPNTLINPSPRRSTRTTKGILPAHLKDYFCNTIFLSDVSTSCFSAPIQTHILSSTDLSPSNQFLLHSIAQITEPTNYYQASIQPGWKQAIDAEIALQSNHTWDVVSLPHENTKRRGTNPAVDNNKGKRKHLDHPRYPRSAQRYSCSEPILDPSMKHRTHFKLEHLLKLLGIDPVSLLLATVKFSSFPTLQSRSGKWPENSLGDNTRELVHAKINMFKKQEKLKWKIMECTNDTSISNLQLVCPTVKAYNSIPIPACLGT</sequence>
<protein>
    <submittedName>
        <fullName evidence="2">Uncharacterized protein</fullName>
    </submittedName>
</protein>
<evidence type="ECO:0000313" key="2">
    <source>
        <dbReference type="EMBL" id="KAG5577286.1"/>
    </source>
</evidence>
<evidence type="ECO:0000313" key="3">
    <source>
        <dbReference type="Proteomes" id="UP000824120"/>
    </source>
</evidence>
<gene>
    <name evidence="2" type="ORF">H5410_057420</name>
</gene>
<keyword evidence="3" id="KW-1185">Reference proteome</keyword>
<feature type="region of interest" description="Disordered" evidence="1">
    <location>
        <begin position="45"/>
        <end position="76"/>
    </location>
</feature>